<dbReference type="PANTHER" id="PTHR43501:SF1">
    <property type="entry name" value="CYTOSOL NON-SPECIFIC DIPEPTIDASE"/>
    <property type="match status" value="1"/>
</dbReference>
<dbReference type="Gene3D" id="3.40.630.10">
    <property type="entry name" value="Zn peptidases"/>
    <property type="match status" value="2"/>
</dbReference>
<dbReference type="Proteomes" id="UP000192602">
    <property type="component" value="Unassembled WGS sequence"/>
</dbReference>
<organism evidence="2 3">
    <name type="scientific">Nitratiruptor tergarcus DSM 16512</name>
    <dbReference type="NCBI Taxonomy" id="1069081"/>
    <lineage>
        <taxon>Bacteria</taxon>
        <taxon>Pseudomonadati</taxon>
        <taxon>Campylobacterota</taxon>
        <taxon>Epsilonproteobacteria</taxon>
        <taxon>Nautiliales</taxon>
        <taxon>Nitratiruptoraceae</taxon>
        <taxon>Nitratiruptor</taxon>
    </lineage>
</organism>
<sequence>MRVLEIFLEIVTIPHCSGNTAKLRIFIANFAKDCGYCVQSDRAGNILCYKDRRDICLQAHYDMVCVGKAPAIERIEKDGYLYAQDSSLGADNGIGVAMMLALMEEGKEAEFLFTNNEEIGLIGAKNLDLDLQATKMINLDSEEFGKIYVGCAGGADLIAKKDIGYIPATQQNFYKVTSKNFPGGHSGVDIDKDIPNAIKEFAFFVEDAAVGAIKAGERRNSIPVHLHALIATDKKLKNNDFFTVETVQAFEVIDYPLVQTLCAFANGVRSWEKNFNIPQESVNLAKISLQGSELTIEVSLRANSQEKLQRLKSEYGCFFQDWNCQWEDEYPAWKPQITPLAKEIREKYLKFSKSVDFAAIHAGLECAIFAQKYSDMQIVSIGPEIENPHSVRERVKIATIEPLYTMLQELL</sequence>
<dbReference type="RefSeq" id="WP_084275477.1">
    <property type="nucleotide sequence ID" value="NZ_AP026671.1"/>
</dbReference>
<keyword evidence="3" id="KW-1185">Reference proteome</keyword>
<dbReference type="OrthoDB" id="9773892at2"/>
<evidence type="ECO:0000256" key="1">
    <source>
        <dbReference type="ARBA" id="ARBA00022801"/>
    </source>
</evidence>
<dbReference type="GO" id="GO:0005829">
    <property type="term" value="C:cytosol"/>
    <property type="evidence" value="ECO:0007669"/>
    <property type="project" value="TreeGrafter"/>
</dbReference>
<dbReference type="Pfam" id="PF01546">
    <property type="entry name" value="Peptidase_M20"/>
    <property type="match status" value="1"/>
</dbReference>
<dbReference type="FunFam" id="3.40.630.10:FF:000018">
    <property type="entry name" value="Aminoacyl-histidine dipeptidase PepD"/>
    <property type="match status" value="1"/>
</dbReference>
<dbReference type="SUPFAM" id="SSF53187">
    <property type="entry name" value="Zn-dependent exopeptidases"/>
    <property type="match status" value="1"/>
</dbReference>
<reference evidence="3" key="1">
    <citation type="submission" date="2017-04" db="EMBL/GenBank/DDBJ databases">
        <authorList>
            <person name="Varghese N."/>
            <person name="Submissions S."/>
        </authorList>
    </citation>
    <scope>NUCLEOTIDE SEQUENCE [LARGE SCALE GENOMIC DNA]</scope>
    <source>
        <strain evidence="3">DSM 16512</strain>
    </source>
</reference>
<accession>A0A1W1WSE1</accession>
<dbReference type="STRING" id="1069081.SAMN05660197_1044"/>
<dbReference type="PRINTS" id="PR00934">
    <property type="entry name" value="XHISDIPTASE"/>
</dbReference>
<evidence type="ECO:0000313" key="3">
    <source>
        <dbReference type="Proteomes" id="UP000192602"/>
    </source>
</evidence>
<dbReference type="PANTHER" id="PTHR43501">
    <property type="entry name" value="CYTOSOL NON-SPECIFIC DIPEPTIDASE"/>
    <property type="match status" value="1"/>
</dbReference>
<dbReference type="GO" id="GO:0070573">
    <property type="term" value="F:metallodipeptidase activity"/>
    <property type="evidence" value="ECO:0007669"/>
    <property type="project" value="TreeGrafter"/>
</dbReference>
<dbReference type="EMBL" id="FWWZ01000001">
    <property type="protein sequence ID" value="SMC09238.1"/>
    <property type="molecule type" value="Genomic_DNA"/>
</dbReference>
<keyword evidence="1" id="KW-0378">Hydrolase</keyword>
<name>A0A1W1WSE1_9BACT</name>
<dbReference type="InterPro" id="IPR002933">
    <property type="entry name" value="Peptidase_M20"/>
</dbReference>
<gene>
    <name evidence="2" type="ORF">SAMN05660197_1044</name>
</gene>
<proteinExistence type="predicted"/>
<dbReference type="AlphaFoldDB" id="A0A1W1WSE1"/>
<evidence type="ECO:0000313" key="2">
    <source>
        <dbReference type="EMBL" id="SMC09238.1"/>
    </source>
</evidence>
<dbReference type="GO" id="GO:0006508">
    <property type="term" value="P:proteolysis"/>
    <property type="evidence" value="ECO:0007669"/>
    <property type="project" value="InterPro"/>
</dbReference>
<dbReference type="InterPro" id="IPR001160">
    <property type="entry name" value="Peptidase_M20C"/>
</dbReference>
<protein>
    <submittedName>
        <fullName evidence="2">Dipeptidase D</fullName>
    </submittedName>
</protein>